<dbReference type="PANTHER" id="PTHR24186">
    <property type="entry name" value="PROTEIN PHOSPHATASE 1 REGULATORY SUBUNIT"/>
    <property type="match status" value="1"/>
</dbReference>
<feature type="repeat" description="ANK" evidence="7">
    <location>
        <begin position="69"/>
        <end position="90"/>
    </location>
</feature>
<dbReference type="InterPro" id="IPR026961">
    <property type="entry name" value="PGG_dom"/>
</dbReference>
<feature type="transmembrane region" description="Helical" evidence="8">
    <location>
        <begin position="521"/>
        <end position="541"/>
    </location>
</feature>
<proteinExistence type="predicted"/>
<dbReference type="PANTHER" id="PTHR24186:SF50">
    <property type="entry name" value="ANKYRIN REPEAT-CONTAINING PROTEIN ITN1-LIKE ISOFORM X1"/>
    <property type="match status" value="1"/>
</dbReference>
<comment type="subcellular location">
    <subcellularLocation>
        <location evidence="1">Membrane</location>
        <topology evidence="1">Multi-pass membrane protein</topology>
    </subcellularLocation>
</comment>
<keyword evidence="3" id="KW-0677">Repeat</keyword>
<evidence type="ECO:0000313" key="10">
    <source>
        <dbReference type="EMBL" id="CAL4896673.1"/>
    </source>
</evidence>
<feature type="repeat" description="ANK" evidence="7">
    <location>
        <begin position="319"/>
        <end position="352"/>
    </location>
</feature>
<keyword evidence="4 8" id="KW-1133">Transmembrane helix</keyword>
<sequence length="550" mass="60671">MDPSLYRAATRGDVATLKRLLEADPSILDSKTPQLNTALHLAALHGHADFAREVLNVTAEELLAATNADGDTPLHLAARYGELGVAELLVGRARTWPEDLRSPLMMTNTAGDTPLHEAVRNHRSSVAVLLLDADPDRGHDLNGMGESPLGMAAREGLLLVVVKIVDHPWVAQRFQEHVRGTALHLAVLGQHVGIVEVLLEKRPELIDLTDSEGNNALHYAAQKKHAQAVEILLNKRMNLAYKRNHEQQSPLHIATHYGSTEAITTLLRCCPDVAEMVDNNGHNALHTSVISGRTHALRITLCLLRRVRPKEILNQVDKNGNTPLHLAASMSRIQSALLLLNDRRIDPCILNRDGQTARSLLEIKGEMMDTYETYLWKHLKRQEAIRCRNQRIPPVTFGRAARASVQEEFSRSVEIQLLIAALVATVAFAATFTMPGGYNQTDGTAIHSHRAAFKVFVVSNSIAMSCSSAVLLFFLSARQNPVKFVVDQLVWGHRLTFLACLAMLVSFMTAVYVTVAPTVRWPVYMVIAMGAGTPVFVLLMLGREVIFLPL</sequence>
<organism evidence="10 11">
    <name type="scientific">Urochloa decumbens</name>
    <dbReference type="NCBI Taxonomy" id="240449"/>
    <lineage>
        <taxon>Eukaryota</taxon>
        <taxon>Viridiplantae</taxon>
        <taxon>Streptophyta</taxon>
        <taxon>Embryophyta</taxon>
        <taxon>Tracheophyta</taxon>
        <taxon>Spermatophyta</taxon>
        <taxon>Magnoliopsida</taxon>
        <taxon>Liliopsida</taxon>
        <taxon>Poales</taxon>
        <taxon>Poaceae</taxon>
        <taxon>PACMAD clade</taxon>
        <taxon>Panicoideae</taxon>
        <taxon>Panicodae</taxon>
        <taxon>Paniceae</taxon>
        <taxon>Melinidinae</taxon>
        <taxon>Urochloa</taxon>
    </lineage>
</organism>
<evidence type="ECO:0000313" key="11">
    <source>
        <dbReference type="Proteomes" id="UP001497457"/>
    </source>
</evidence>
<dbReference type="Gene3D" id="1.25.40.20">
    <property type="entry name" value="Ankyrin repeat-containing domain"/>
    <property type="match status" value="4"/>
</dbReference>
<reference evidence="11" key="1">
    <citation type="submission" date="2024-06" db="EMBL/GenBank/DDBJ databases">
        <authorList>
            <person name="Ryan C."/>
        </authorList>
    </citation>
    <scope>NUCLEOTIDE SEQUENCE [LARGE SCALE GENOMIC DNA]</scope>
</reference>
<dbReference type="EMBL" id="OZ075120">
    <property type="protein sequence ID" value="CAL4896673.1"/>
    <property type="molecule type" value="Genomic_DNA"/>
</dbReference>
<dbReference type="PROSITE" id="PS50297">
    <property type="entry name" value="ANK_REP_REGION"/>
    <property type="match status" value="4"/>
</dbReference>
<feature type="repeat" description="ANK" evidence="7">
    <location>
        <begin position="212"/>
        <end position="244"/>
    </location>
</feature>
<accession>A0ABC8VUJ2</accession>
<feature type="transmembrane region" description="Helical" evidence="8">
    <location>
        <begin position="495"/>
        <end position="515"/>
    </location>
</feature>
<feature type="domain" description="PGG" evidence="9">
    <location>
        <begin position="407"/>
        <end position="513"/>
    </location>
</feature>
<protein>
    <recommendedName>
        <fullName evidence="9">PGG domain-containing protein</fullName>
    </recommendedName>
</protein>
<evidence type="ECO:0000256" key="6">
    <source>
        <dbReference type="ARBA" id="ARBA00023136"/>
    </source>
</evidence>
<evidence type="ECO:0000256" key="2">
    <source>
        <dbReference type="ARBA" id="ARBA00022692"/>
    </source>
</evidence>
<dbReference type="InterPro" id="IPR002110">
    <property type="entry name" value="Ankyrin_rpt"/>
</dbReference>
<reference evidence="10 11" key="2">
    <citation type="submission" date="2024-10" db="EMBL/GenBank/DDBJ databases">
        <authorList>
            <person name="Ryan C."/>
        </authorList>
    </citation>
    <scope>NUCLEOTIDE SEQUENCE [LARGE SCALE GENOMIC DNA]</scope>
</reference>
<evidence type="ECO:0000256" key="4">
    <source>
        <dbReference type="ARBA" id="ARBA00022989"/>
    </source>
</evidence>
<feature type="transmembrane region" description="Helical" evidence="8">
    <location>
        <begin position="455"/>
        <end position="475"/>
    </location>
</feature>
<keyword evidence="2 8" id="KW-0812">Transmembrane</keyword>
<name>A0ABC8VUJ2_9POAL</name>
<dbReference type="SMART" id="SM00248">
    <property type="entry name" value="ANK"/>
    <property type="match status" value="9"/>
</dbReference>
<dbReference type="GO" id="GO:0016020">
    <property type="term" value="C:membrane"/>
    <property type="evidence" value="ECO:0007669"/>
    <property type="project" value="UniProtKB-SubCell"/>
</dbReference>
<dbReference type="Proteomes" id="UP001497457">
    <property type="component" value="Chromosome 10rd"/>
</dbReference>
<feature type="repeat" description="ANK" evidence="7">
    <location>
        <begin position="110"/>
        <end position="136"/>
    </location>
</feature>
<dbReference type="SUPFAM" id="SSF48403">
    <property type="entry name" value="Ankyrin repeat"/>
    <property type="match status" value="1"/>
</dbReference>
<dbReference type="Pfam" id="PF13962">
    <property type="entry name" value="PGG"/>
    <property type="match status" value="1"/>
</dbReference>
<dbReference type="Pfam" id="PF12796">
    <property type="entry name" value="Ank_2"/>
    <property type="match status" value="3"/>
</dbReference>
<evidence type="ECO:0000256" key="8">
    <source>
        <dbReference type="SAM" id="Phobius"/>
    </source>
</evidence>
<keyword evidence="5 7" id="KW-0040">ANK repeat</keyword>
<evidence type="ECO:0000256" key="3">
    <source>
        <dbReference type="ARBA" id="ARBA00022737"/>
    </source>
</evidence>
<keyword evidence="11" id="KW-1185">Reference proteome</keyword>
<evidence type="ECO:0000256" key="7">
    <source>
        <dbReference type="PROSITE-ProRule" id="PRU00023"/>
    </source>
</evidence>
<gene>
    <name evidence="10" type="ORF">URODEC1_LOCUS6766</name>
</gene>
<dbReference type="PROSITE" id="PS50088">
    <property type="entry name" value="ANK_REPEAT"/>
    <property type="match status" value="4"/>
</dbReference>
<dbReference type="AlphaFoldDB" id="A0ABC8VUJ2"/>
<feature type="transmembrane region" description="Helical" evidence="8">
    <location>
        <begin position="417"/>
        <end position="435"/>
    </location>
</feature>
<evidence type="ECO:0000259" key="9">
    <source>
        <dbReference type="Pfam" id="PF13962"/>
    </source>
</evidence>
<keyword evidence="6 8" id="KW-0472">Membrane</keyword>
<evidence type="ECO:0000256" key="1">
    <source>
        <dbReference type="ARBA" id="ARBA00004141"/>
    </source>
</evidence>
<evidence type="ECO:0000256" key="5">
    <source>
        <dbReference type="ARBA" id="ARBA00023043"/>
    </source>
</evidence>
<dbReference type="Pfam" id="PF00023">
    <property type="entry name" value="Ank"/>
    <property type="match status" value="1"/>
</dbReference>
<dbReference type="InterPro" id="IPR036770">
    <property type="entry name" value="Ankyrin_rpt-contain_sf"/>
</dbReference>